<feature type="transmembrane region" description="Helical" evidence="1">
    <location>
        <begin position="21"/>
        <end position="43"/>
    </location>
</feature>
<protein>
    <recommendedName>
        <fullName evidence="4">Prepilin-type N-terminal cleavage/methylation domain-containing protein</fullName>
    </recommendedName>
</protein>
<organism evidence="2 3">
    <name type="scientific">Tepidimonas sediminis</name>
    <dbReference type="NCBI Taxonomy" id="2588941"/>
    <lineage>
        <taxon>Bacteria</taxon>
        <taxon>Pseudomonadati</taxon>
        <taxon>Pseudomonadota</taxon>
        <taxon>Betaproteobacteria</taxon>
        <taxon>Burkholderiales</taxon>
        <taxon>Tepidimonas</taxon>
    </lineage>
</organism>
<comment type="caution">
    <text evidence="2">The sequence shown here is derived from an EMBL/GenBank/DDBJ whole genome shotgun (WGS) entry which is preliminary data.</text>
</comment>
<evidence type="ECO:0000256" key="1">
    <source>
        <dbReference type="SAM" id="Phobius"/>
    </source>
</evidence>
<dbReference type="Proteomes" id="UP000320225">
    <property type="component" value="Unassembled WGS sequence"/>
</dbReference>
<keyword evidence="1" id="KW-0472">Membrane</keyword>
<keyword evidence="1" id="KW-1133">Transmembrane helix</keyword>
<evidence type="ECO:0008006" key="4">
    <source>
        <dbReference type="Google" id="ProtNLM"/>
    </source>
</evidence>
<dbReference type="AlphaFoldDB" id="A0A554WNW2"/>
<dbReference type="InterPro" id="IPR012902">
    <property type="entry name" value="N_methyl_site"/>
</dbReference>
<keyword evidence="3" id="KW-1185">Reference proteome</keyword>
<keyword evidence="1" id="KW-0812">Transmembrane</keyword>
<reference evidence="2 3" key="1">
    <citation type="submission" date="2019-07" db="EMBL/GenBank/DDBJ databases">
        <title>Tepidimonas sediminis YIM 72259 draft genome.</title>
        <authorList>
            <person name="Da Costa M.S."/>
            <person name="Froufe H.J.C."/>
            <person name="Egas C."/>
            <person name="Albuquerque L."/>
        </authorList>
    </citation>
    <scope>NUCLEOTIDE SEQUENCE [LARGE SCALE GENOMIC DNA]</scope>
    <source>
        <strain evidence="2 3">YIM 72259</strain>
    </source>
</reference>
<evidence type="ECO:0000313" key="2">
    <source>
        <dbReference type="EMBL" id="TSE25259.1"/>
    </source>
</evidence>
<dbReference type="RefSeq" id="WP_143895255.1">
    <property type="nucleotide sequence ID" value="NZ_VJND01000008.1"/>
</dbReference>
<dbReference type="EMBL" id="VJND01000008">
    <property type="protein sequence ID" value="TSE25259.1"/>
    <property type="molecule type" value="Genomic_DNA"/>
</dbReference>
<evidence type="ECO:0000313" key="3">
    <source>
        <dbReference type="Proteomes" id="UP000320225"/>
    </source>
</evidence>
<proteinExistence type="predicted"/>
<gene>
    <name evidence="2" type="ORF">Tsedi_01506</name>
</gene>
<sequence>MLTARPPCQSAPSIRWRGLSLVELLVAITVGLFIVLGATMMILPVTQTTASTSQATKMNTDARAALDIIANELRRAGYGISTPEAIYPGTSGACVVYAYRDTPTSVTLWGRFVHDDAAQLIRAQYNSATPLSCDPPTTPLPPPLTDPKTMRVRSFAVRCLTDANGVQITAEFSQPDHATPQLSLTTTVHSRNGSCRLP</sequence>
<accession>A0A554WNW2</accession>
<dbReference type="OrthoDB" id="8685962at2"/>
<name>A0A554WNW2_9BURK</name>
<dbReference type="PROSITE" id="PS00409">
    <property type="entry name" value="PROKAR_NTER_METHYL"/>
    <property type="match status" value="1"/>
</dbReference>